<reference evidence="4" key="1">
    <citation type="journal article" date="2019" name="Mol. Phylogenet. Evol.">
        <title>Morphological evolution and classification of the red algal order Ceramiales inferred using plastid phylogenomics.</title>
        <authorList>
            <person name="Diaz-Tapia P."/>
            <person name="Pasella M.M."/>
            <person name="Verbruggen H."/>
            <person name="Maggs C.A."/>
        </authorList>
    </citation>
    <scope>NUCLEOTIDE SEQUENCE</scope>
    <source>
        <strain evidence="4">PD2952</strain>
    </source>
</reference>
<keyword evidence="2 4" id="KW-0934">Plastid</keyword>
<evidence type="ECO:0000256" key="2">
    <source>
        <dbReference type="ARBA" id="ARBA00022640"/>
    </source>
</evidence>
<evidence type="ECO:0000313" key="4">
    <source>
        <dbReference type="EMBL" id="QCI05486.1"/>
    </source>
</evidence>
<accession>A0A4D6WQ28</accession>
<comment type="subcellular location">
    <subcellularLocation>
        <location evidence="1">Plastid</location>
    </subcellularLocation>
</comment>
<name>A0A4D6WQ28_9FLOR</name>
<sequence length="163" mass="19423">MSKLKKQCPVPFDQQPLNEYFELKNSWLFSSSINELNIYIVFIIRLFVILFILIFIFLSMFSNLNLFKIVISDLLIVQLSLIFLCIRLYLGWSYVIKRLLSATIFYEESGWYDGQMWIKTSDILMQDRLIALYQVNPSIKRVKYTFFVCLVNLCMLCLLFYIS</sequence>
<dbReference type="AlphaFoldDB" id="A0A4D6WQ28"/>
<reference evidence="4" key="2">
    <citation type="submission" date="2019-04" db="EMBL/GenBank/DDBJ databases">
        <authorList>
            <person name="Pasella M."/>
        </authorList>
    </citation>
    <scope>NUCLEOTIDE SEQUENCE</scope>
    <source>
        <strain evidence="4">PD2952</strain>
    </source>
</reference>
<feature type="transmembrane region" description="Helical" evidence="3">
    <location>
        <begin position="36"/>
        <end position="60"/>
    </location>
</feature>
<keyword evidence="3" id="KW-1133">Transmembrane helix</keyword>
<evidence type="ECO:0000256" key="1">
    <source>
        <dbReference type="ARBA" id="ARBA00004474"/>
    </source>
</evidence>
<keyword evidence="3" id="KW-0812">Transmembrane</keyword>
<feature type="transmembrane region" description="Helical" evidence="3">
    <location>
        <begin position="144"/>
        <end position="162"/>
    </location>
</feature>
<dbReference type="Pfam" id="PF06799">
    <property type="entry name" value="CGLD27-like"/>
    <property type="match status" value="1"/>
</dbReference>
<dbReference type="PANTHER" id="PTHR34214">
    <property type="match status" value="1"/>
</dbReference>
<evidence type="ECO:0000256" key="3">
    <source>
        <dbReference type="SAM" id="Phobius"/>
    </source>
</evidence>
<proteinExistence type="predicted"/>
<geneLocation type="plastid" evidence="4"/>
<protein>
    <recommendedName>
        <fullName evidence="5">Ycf36</fullName>
    </recommendedName>
</protein>
<dbReference type="InterPro" id="IPR009631">
    <property type="entry name" value="CGLD27-like"/>
</dbReference>
<dbReference type="EMBL" id="MK814632">
    <property type="protein sequence ID" value="QCI05486.1"/>
    <property type="molecule type" value="Genomic_DNA"/>
</dbReference>
<organism evidence="4">
    <name type="scientific">Crouania attenuata</name>
    <dbReference type="NCBI Taxonomy" id="42002"/>
    <lineage>
        <taxon>Eukaryota</taxon>
        <taxon>Rhodophyta</taxon>
        <taxon>Florideophyceae</taxon>
        <taxon>Rhodymeniophycidae</taxon>
        <taxon>Ceramiales</taxon>
        <taxon>Callithamniaceae</taxon>
        <taxon>Crouania</taxon>
    </lineage>
</organism>
<evidence type="ECO:0008006" key="5">
    <source>
        <dbReference type="Google" id="ProtNLM"/>
    </source>
</evidence>
<feature type="transmembrane region" description="Helical" evidence="3">
    <location>
        <begin position="66"/>
        <end position="90"/>
    </location>
</feature>
<gene>
    <name evidence="4" type="primary">ycf36</name>
</gene>
<keyword evidence="3" id="KW-0472">Membrane</keyword>
<dbReference type="GO" id="GO:0009536">
    <property type="term" value="C:plastid"/>
    <property type="evidence" value="ECO:0007669"/>
    <property type="project" value="UniProtKB-SubCell"/>
</dbReference>
<dbReference type="PANTHER" id="PTHR34214:SF3">
    <property type="entry name" value="PROTEIN CONSERVED IN THE GREEN LINEAGE AND DIATOMS 27, CHLOROPLASTIC"/>
    <property type="match status" value="1"/>
</dbReference>